<feature type="chain" id="PRO_5012140709" description="Thioredoxin domain-containing protein" evidence="1">
    <location>
        <begin position="22"/>
        <end position="349"/>
    </location>
</feature>
<protein>
    <recommendedName>
        <fullName evidence="2">Thioredoxin domain-containing protein</fullName>
    </recommendedName>
</protein>
<keyword evidence="1" id="KW-0732">Signal</keyword>
<reference evidence="3 4" key="1">
    <citation type="journal article" date="2016" name="Nat. Biotechnol.">
        <title>Measurement of bacterial replication rates in microbial communities.</title>
        <authorList>
            <person name="Brown C.T."/>
            <person name="Olm M.R."/>
            <person name="Thomas B.C."/>
            <person name="Banfield J.F."/>
        </authorList>
    </citation>
    <scope>NUCLEOTIDE SEQUENCE [LARGE SCALE GENOMIC DNA]</scope>
    <source>
        <strain evidence="3">CAG:67_53_122</strain>
    </source>
</reference>
<dbReference type="PROSITE" id="PS51352">
    <property type="entry name" value="THIOREDOXIN_2"/>
    <property type="match status" value="1"/>
</dbReference>
<dbReference type="RefSeq" id="WP_217726434.1">
    <property type="nucleotide sequence ID" value="NZ_CAJJWD010000004.1"/>
</dbReference>
<proteinExistence type="predicted"/>
<evidence type="ECO:0000313" key="4">
    <source>
        <dbReference type="Proteomes" id="UP000187417"/>
    </source>
</evidence>
<dbReference type="Gene3D" id="3.40.30.10">
    <property type="entry name" value="Glutaredoxin"/>
    <property type="match status" value="1"/>
</dbReference>
<feature type="signal peptide" evidence="1">
    <location>
        <begin position="1"/>
        <end position="21"/>
    </location>
</feature>
<dbReference type="PROSITE" id="PS51257">
    <property type="entry name" value="PROKAR_LIPOPROTEIN"/>
    <property type="match status" value="1"/>
</dbReference>
<dbReference type="AlphaFoldDB" id="A0A1Q6F7A6"/>
<dbReference type="Gene3D" id="2.60.40.10">
    <property type="entry name" value="Immunoglobulins"/>
    <property type="match status" value="1"/>
</dbReference>
<accession>A0A1Q6F7A6</accession>
<dbReference type="Proteomes" id="UP000187417">
    <property type="component" value="Unassembled WGS sequence"/>
</dbReference>
<evidence type="ECO:0000259" key="2">
    <source>
        <dbReference type="PROSITE" id="PS51352"/>
    </source>
</evidence>
<organism evidence="3 4">
    <name type="scientific">Alistipes putredinis</name>
    <dbReference type="NCBI Taxonomy" id="28117"/>
    <lineage>
        <taxon>Bacteria</taxon>
        <taxon>Pseudomonadati</taxon>
        <taxon>Bacteroidota</taxon>
        <taxon>Bacteroidia</taxon>
        <taxon>Bacteroidales</taxon>
        <taxon>Rikenellaceae</taxon>
        <taxon>Alistipes</taxon>
    </lineage>
</organism>
<sequence length="349" mass="38046">MKWHFNFFRFAVVCAVFVALAGFMACSDDDSESGSELVLSASTSSLAGGGSVTFTVAFEDRDVTAEAVIKNVTSGSEVQNATWTTNVAGTYEFQAAYDGMLSNVVSVKVESDSESDAFYRHVLLTKFTATWCGPCAQAQRYFEQLKPEESERFLVVAAHQGDRLTVPVGSALGAKLGYQYVPTWNYDFRTVFESVGTGGITATSIRNQIKSAMEEYPAVCGVKAESELDGQTAKIRATVRFQQAGNYKIACVLTENDIQKTNNETLPVFNHVLRAALTNMEGDPIAPAVAEAGERSFDFEVSLNNGWDSQNCEFVIYVFKEEEDAAFVVNNGAVCPVGGKVDYKYESVK</sequence>
<comment type="caution">
    <text evidence="3">The sequence shown here is derived from an EMBL/GenBank/DDBJ whole genome shotgun (WGS) entry which is preliminary data.</text>
</comment>
<evidence type="ECO:0000313" key="3">
    <source>
        <dbReference type="EMBL" id="OKY94708.1"/>
    </source>
</evidence>
<dbReference type="EMBL" id="MNQH01000025">
    <property type="protein sequence ID" value="OKY94708.1"/>
    <property type="molecule type" value="Genomic_DNA"/>
</dbReference>
<feature type="domain" description="Thioredoxin" evidence="2">
    <location>
        <begin position="72"/>
        <end position="214"/>
    </location>
</feature>
<dbReference type="Pfam" id="PF11551">
    <property type="entry name" value="Omp28"/>
    <property type="match status" value="1"/>
</dbReference>
<dbReference type="SUPFAM" id="SSF52833">
    <property type="entry name" value="Thioredoxin-like"/>
    <property type="match status" value="1"/>
</dbReference>
<gene>
    <name evidence="3" type="ORF">BHV66_05020</name>
</gene>
<dbReference type="InterPro" id="IPR036249">
    <property type="entry name" value="Thioredoxin-like_sf"/>
</dbReference>
<evidence type="ECO:0000256" key="1">
    <source>
        <dbReference type="SAM" id="SignalP"/>
    </source>
</evidence>
<name>A0A1Q6F7A6_9BACT</name>
<dbReference type="InterPro" id="IPR013766">
    <property type="entry name" value="Thioredoxin_domain"/>
</dbReference>
<dbReference type="InterPro" id="IPR021615">
    <property type="entry name" value="Omp28"/>
</dbReference>
<dbReference type="InterPro" id="IPR013783">
    <property type="entry name" value="Ig-like_fold"/>
</dbReference>